<reference evidence="8" key="3">
    <citation type="submission" date="2025-04" db="UniProtKB">
        <authorList>
            <consortium name="RefSeq"/>
        </authorList>
    </citation>
    <scope>IDENTIFICATION</scope>
</reference>
<dbReference type="Reactome" id="R-XTR-73772">
    <property type="pathway name" value="RNA Polymerase I Promoter Escape"/>
</dbReference>
<evidence type="ECO:0000313" key="8">
    <source>
        <dbReference type="RefSeq" id="NP_001120306.1"/>
    </source>
</evidence>
<keyword evidence="7" id="KW-1185">Reference proteome</keyword>
<keyword evidence="5" id="KW-0539">Nucleus</keyword>
<proteinExistence type="evidence at transcript level"/>
<dbReference type="GO" id="GO:0003677">
    <property type="term" value="F:DNA binding"/>
    <property type="evidence" value="ECO:0007669"/>
    <property type="project" value="InterPro"/>
</dbReference>
<comment type="similarity">
    <text evidence="2">Belongs to the eukaryotic RPA49/POLR1E RNA polymerase subunit family.</text>
</comment>
<dbReference type="OrthoDB" id="532500at2759"/>
<reference evidence="8" key="1">
    <citation type="journal article" date="2002" name="Dev. Dyn.">
        <title>Genetic and genomic tools for Xenopus research: The NIH Xenopus initiative.</title>
        <authorList>
            <person name="Klein S.L."/>
            <person name="Strausberg R.L."/>
            <person name="Wagner L."/>
            <person name="Pontius J."/>
            <person name="Clifton S.W."/>
            <person name="Richardson P."/>
        </authorList>
    </citation>
    <scope>NUCLEOTIDE SEQUENCE</scope>
</reference>
<name>B1H209_XENTR</name>
<evidence type="ECO:0000256" key="4">
    <source>
        <dbReference type="ARBA" id="ARBA00023163"/>
    </source>
</evidence>
<dbReference type="GO" id="GO:0006362">
    <property type="term" value="P:transcription elongation by RNA polymerase I"/>
    <property type="evidence" value="ECO:0000318"/>
    <property type="project" value="GO_Central"/>
</dbReference>
<dbReference type="AlphaFoldDB" id="B1H209"/>
<evidence type="ECO:0000256" key="5">
    <source>
        <dbReference type="ARBA" id="ARBA00023242"/>
    </source>
</evidence>
<sequence>MASRATWEYHGAPQHGKGALVVQFSNGTIQSPESVNFTLYSNKDDNNPKAKRQRILAAETDRLSYVANNFTSDAVKSNSLCRYFVGVLNKETGKMEVYDSEQYRMQPILESNKEKELHTEDVMDQPSKSYREKVDALIESFGTNKQKRALSSRKLNQVGSEILNKAMAKAAEEIIESRGTKELVKDAVDKKQQETSLFLPPCDYNANKPENAYKFDDLISPVEYAALETASAAFRNMTSEDLLQMVENKKSGLFVLQELQGLREIKDEKALDHQARCLWYLDALIKLSQLRTVKRKDIMTPECPGIICGKLMKNFTVEVFKNGRIQNSISGTTKTKIVAYVIAIALHISDFQVDLTLLQSDMKLQESRILEIAKAMGLKIAKRTMYSESLIEEGHKIGMLTIPLTVYKPSGGELKRKKM</sequence>
<gene>
    <name evidence="8 9" type="primary">polr1e</name>
    <name evidence="6" type="synonym">LOC100145368</name>
</gene>
<dbReference type="Pfam" id="PF06870">
    <property type="entry name" value="RNA_pol_I_A49"/>
    <property type="match status" value="1"/>
</dbReference>
<organism evidence="6">
    <name type="scientific">Xenopus tropicalis</name>
    <name type="common">Western clawed frog</name>
    <name type="synonym">Silurana tropicalis</name>
    <dbReference type="NCBI Taxonomy" id="8364"/>
    <lineage>
        <taxon>Eukaryota</taxon>
        <taxon>Metazoa</taxon>
        <taxon>Chordata</taxon>
        <taxon>Craniata</taxon>
        <taxon>Vertebrata</taxon>
        <taxon>Euteleostomi</taxon>
        <taxon>Amphibia</taxon>
        <taxon>Batrachia</taxon>
        <taxon>Anura</taxon>
        <taxon>Pipoidea</taxon>
        <taxon>Pipidae</taxon>
        <taxon>Xenopodinae</taxon>
        <taxon>Xenopus</taxon>
        <taxon>Silurana</taxon>
    </lineage>
</organism>
<dbReference type="Xenbase" id="XB-GENE-1003651">
    <property type="gene designation" value="polr1e"/>
</dbReference>
<dbReference type="InterPro" id="IPR009668">
    <property type="entry name" value="RNA_pol-assoc_fac_A49-like"/>
</dbReference>
<evidence type="ECO:0000313" key="7">
    <source>
        <dbReference type="Proteomes" id="UP000008143"/>
    </source>
</evidence>
<accession>B1H209</accession>
<dbReference type="OMA" id="DVYPFDE"/>
<evidence type="ECO:0000256" key="1">
    <source>
        <dbReference type="ARBA" id="ARBA00004604"/>
    </source>
</evidence>
<dbReference type="AGR" id="Xenbase:XB-GENE-1003651"/>
<dbReference type="PANTHER" id="PTHR14440">
    <property type="entry name" value="DNA-DIRECTED RNA POLYMERASE I SUBUNIT RPA49"/>
    <property type="match status" value="1"/>
</dbReference>
<dbReference type="Reactome" id="R-XTR-73863">
    <property type="pathway name" value="RNA Polymerase I Transcription Termination"/>
</dbReference>
<dbReference type="Proteomes" id="UP000008143">
    <property type="component" value="Chromosome 1"/>
</dbReference>
<keyword evidence="3 8" id="KW-0240">DNA-directed RNA polymerase</keyword>
<dbReference type="EMBL" id="BC160809">
    <property type="protein sequence ID" value="AAI60809.1"/>
    <property type="molecule type" value="mRNA"/>
</dbReference>
<dbReference type="CTD" id="64425"/>
<dbReference type="GeneID" id="100145368"/>
<protein>
    <submittedName>
        <fullName evidence="8">DNA-directed RNA polymerase I subunit RPA49</fullName>
    </submittedName>
    <submittedName>
        <fullName evidence="6">LOC100145368 protein</fullName>
    </submittedName>
</protein>
<keyword evidence="4" id="KW-0804">Transcription</keyword>
<evidence type="ECO:0000256" key="3">
    <source>
        <dbReference type="ARBA" id="ARBA00022478"/>
    </source>
</evidence>
<evidence type="ECO:0000313" key="9">
    <source>
        <dbReference type="Xenbase" id="XB-GENE-1003651"/>
    </source>
</evidence>
<evidence type="ECO:0000256" key="2">
    <source>
        <dbReference type="ARBA" id="ARBA00009430"/>
    </source>
</evidence>
<comment type="subcellular location">
    <subcellularLocation>
        <location evidence="1">Nucleus</location>
        <location evidence="1">Nucleolus</location>
    </subcellularLocation>
</comment>
<dbReference type="RefSeq" id="NP_001120306.1">
    <property type="nucleotide sequence ID" value="NM_001126834.1"/>
</dbReference>
<dbReference type="GO" id="GO:0005736">
    <property type="term" value="C:RNA polymerase I complex"/>
    <property type="evidence" value="ECO:0000318"/>
    <property type="project" value="GO_Central"/>
</dbReference>
<evidence type="ECO:0000313" key="6">
    <source>
        <dbReference type="EMBL" id="AAI60809.1"/>
    </source>
</evidence>
<dbReference type="KEGG" id="xtr:100145368"/>
<reference evidence="6" key="2">
    <citation type="submission" date="2008-03" db="EMBL/GenBank/DDBJ databases">
        <authorList>
            <consortium name="NIH - Xenopus Gene Collection (XGC) project"/>
        </authorList>
    </citation>
    <scope>NUCLEOTIDE SEQUENCE [LARGE SCALE MRNA]</scope>
    <source>
        <strain evidence="6">PopA</strain>
        <tissue evidence="6">Whole</tissue>
    </source>
</reference>
<dbReference type="GO" id="GO:0001188">
    <property type="term" value="P:RNA polymerase I preinitiation complex assembly"/>
    <property type="evidence" value="ECO:0000318"/>
    <property type="project" value="GO_Central"/>
</dbReference>